<feature type="compositionally biased region" description="Basic residues" evidence="1">
    <location>
        <begin position="1"/>
        <end position="13"/>
    </location>
</feature>
<keyword evidence="3" id="KW-1185">Reference proteome</keyword>
<feature type="compositionally biased region" description="Gly residues" evidence="1">
    <location>
        <begin position="14"/>
        <end position="29"/>
    </location>
</feature>
<evidence type="ECO:0000313" key="3">
    <source>
        <dbReference type="Proteomes" id="UP001054889"/>
    </source>
</evidence>
<reference evidence="2" key="1">
    <citation type="journal article" date="2018" name="DNA Res.">
        <title>Multiple hybrid de novo genome assembly of finger millet, an orphan allotetraploid crop.</title>
        <authorList>
            <person name="Hatakeyama M."/>
            <person name="Aluri S."/>
            <person name="Balachadran M.T."/>
            <person name="Sivarajan S.R."/>
            <person name="Patrignani A."/>
            <person name="Gruter S."/>
            <person name="Poveda L."/>
            <person name="Shimizu-Inatsugi R."/>
            <person name="Baeten J."/>
            <person name="Francoijs K.J."/>
            <person name="Nataraja K.N."/>
            <person name="Reddy Y.A.N."/>
            <person name="Phadnis S."/>
            <person name="Ravikumar R.L."/>
            <person name="Schlapbach R."/>
            <person name="Sreeman S.M."/>
            <person name="Shimizu K.K."/>
        </authorList>
    </citation>
    <scope>NUCLEOTIDE SEQUENCE</scope>
</reference>
<protein>
    <submittedName>
        <fullName evidence="2">Uncharacterized protein</fullName>
    </submittedName>
</protein>
<gene>
    <name evidence="2" type="primary">gb16863</name>
    <name evidence="2" type="ORF">PR202_gb16863</name>
</gene>
<accession>A0AAV5F1H8</accession>
<sequence length="114" mass="12590">MVRRRRCGHRWRWRGGGGGQDGHAVGGLQRGARERSSAVPSEPSDRQERASDNEGSVARRRRRHGKPAADACVRRHGGPAPEAVELVADAKAAQEAVPRQENQEPKSYTDLTFR</sequence>
<proteinExistence type="predicted"/>
<dbReference type="Proteomes" id="UP001054889">
    <property type="component" value="Unassembled WGS sequence"/>
</dbReference>
<comment type="caution">
    <text evidence="2">The sequence shown here is derived from an EMBL/GenBank/DDBJ whole genome shotgun (WGS) entry which is preliminary data.</text>
</comment>
<name>A0AAV5F1H8_ELECO</name>
<reference evidence="2" key="2">
    <citation type="submission" date="2021-12" db="EMBL/GenBank/DDBJ databases">
        <title>Resequencing data analysis of finger millet.</title>
        <authorList>
            <person name="Hatakeyama M."/>
            <person name="Aluri S."/>
            <person name="Balachadran M.T."/>
            <person name="Sivarajan S.R."/>
            <person name="Poveda L."/>
            <person name="Shimizu-Inatsugi R."/>
            <person name="Schlapbach R."/>
            <person name="Sreeman S.M."/>
            <person name="Shimizu K.K."/>
        </authorList>
    </citation>
    <scope>NUCLEOTIDE SEQUENCE</scope>
</reference>
<evidence type="ECO:0000256" key="1">
    <source>
        <dbReference type="SAM" id="MobiDB-lite"/>
    </source>
</evidence>
<dbReference type="EMBL" id="BQKI01000080">
    <property type="protein sequence ID" value="GJN28706.1"/>
    <property type="molecule type" value="Genomic_DNA"/>
</dbReference>
<feature type="compositionally biased region" description="Basic and acidic residues" evidence="1">
    <location>
        <begin position="43"/>
        <end position="52"/>
    </location>
</feature>
<feature type="region of interest" description="Disordered" evidence="1">
    <location>
        <begin position="89"/>
        <end position="114"/>
    </location>
</feature>
<dbReference type="AlphaFoldDB" id="A0AAV5F1H8"/>
<organism evidence="2 3">
    <name type="scientific">Eleusine coracana subsp. coracana</name>
    <dbReference type="NCBI Taxonomy" id="191504"/>
    <lineage>
        <taxon>Eukaryota</taxon>
        <taxon>Viridiplantae</taxon>
        <taxon>Streptophyta</taxon>
        <taxon>Embryophyta</taxon>
        <taxon>Tracheophyta</taxon>
        <taxon>Spermatophyta</taxon>
        <taxon>Magnoliopsida</taxon>
        <taxon>Liliopsida</taxon>
        <taxon>Poales</taxon>
        <taxon>Poaceae</taxon>
        <taxon>PACMAD clade</taxon>
        <taxon>Chloridoideae</taxon>
        <taxon>Cynodonteae</taxon>
        <taxon>Eleusininae</taxon>
        <taxon>Eleusine</taxon>
    </lineage>
</organism>
<feature type="compositionally biased region" description="Polar residues" evidence="1">
    <location>
        <begin position="105"/>
        <end position="114"/>
    </location>
</feature>
<evidence type="ECO:0000313" key="2">
    <source>
        <dbReference type="EMBL" id="GJN28706.1"/>
    </source>
</evidence>
<feature type="region of interest" description="Disordered" evidence="1">
    <location>
        <begin position="1"/>
        <end position="77"/>
    </location>
</feature>